<dbReference type="AlphaFoldDB" id="A0A0G4J1B4"/>
<dbReference type="GO" id="GO:0016787">
    <property type="term" value="F:hydrolase activity"/>
    <property type="evidence" value="ECO:0007669"/>
    <property type="project" value="UniProtKB-KW"/>
</dbReference>
<keyword evidence="4" id="KW-1185">Reference proteome</keyword>
<feature type="domain" description="Alpha/beta hydrolase fold-3" evidence="2">
    <location>
        <begin position="113"/>
        <end position="328"/>
    </location>
</feature>
<gene>
    <name evidence="3" type="ORF">PBRA_001971</name>
</gene>
<dbReference type="PANTHER" id="PTHR48081">
    <property type="entry name" value="AB HYDROLASE SUPERFAMILY PROTEIN C4A8.06C"/>
    <property type="match status" value="1"/>
</dbReference>
<dbReference type="Gene3D" id="3.40.50.1820">
    <property type="entry name" value="alpha/beta hydrolase"/>
    <property type="match status" value="1"/>
</dbReference>
<dbReference type="InterPro" id="IPR013094">
    <property type="entry name" value="AB_hydrolase_3"/>
</dbReference>
<organism evidence="3 4">
    <name type="scientific">Plasmodiophora brassicae</name>
    <name type="common">Clubroot disease agent</name>
    <dbReference type="NCBI Taxonomy" id="37360"/>
    <lineage>
        <taxon>Eukaryota</taxon>
        <taxon>Sar</taxon>
        <taxon>Rhizaria</taxon>
        <taxon>Endomyxa</taxon>
        <taxon>Phytomyxea</taxon>
        <taxon>Plasmodiophorida</taxon>
        <taxon>Plasmodiophoridae</taxon>
        <taxon>Plasmodiophora</taxon>
    </lineage>
</organism>
<evidence type="ECO:0000256" key="1">
    <source>
        <dbReference type="ARBA" id="ARBA00022801"/>
    </source>
</evidence>
<evidence type="ECO:0000259" key="2">
    <source>
        <dbReference type="Pfam" id="PF07859"/>
    </source>
</evidence>
<dbReference type="InterPro" id="IPR050300">
    <property type="entry name" value="GDXG_lipolytic_enzyme"/>
</dbReference>
<dbReference type="Proteomes" id="UP000039324">
    <property type="component" value="Unassembled WGS sequence"/>
</dbReference>
<dbReference type="InterPro" id="IPR029058">
    <property type="entry name" value="AB_hydrolase_fold"/>
</dbReference>
<proteinExistence type="predicted"/>
<reference evidence="3 4" key="1">
    <citation type="submission" date="2015-02" db="EMBL/GenBank/DDBJ databases">
        <authorList>
            <person name="Chooi Y.-H."/>
        </authorList>
    </citation>
    <scope>NUCLEOTIDE SEQUENCE [LARGE SCALE GENOMIC DNA]</scope>
    <source>
        <strain evidence="3">E3</strain>
    </source>
</reference>
<protein>
    <recommendedName>
        <fullName evidence="2">Alpha/beta hydrolase fold-3 domain-containing protein</fullName>
    </recommendedName>
</protein>
<dbReference type="Pfam" id="PF07859">
    <property type="entry name" value="Abhydrolase_3"/>
    <property type="match status" value="1"/>
</dbReference>
<dbReference type="EMBL" id="CDSF01000112">
    <property type="protein sequence ID" value="CEP01365.1"/>
    <property type="molecule type" value="Genomic_DNA"/>
</dbReference>
<dbReference type="SUPFAM" id="SSF53474">
    <property type="entry name" value="alpha/beta-Hydrolases"/>
    <property type="match status" value="1"/>
</dbReference>
<keyword evidence="1" id="KW-0378">Hydrolase</keyword>
<dbReference type="OMA" id="HEANHAY"/>
<evidence type="ECO:0000313" key="3">
    <source>
        <dbReference type="EMBL" id="CEP01365.1"/>
    </source>
</evidence>
<dbReference type="PANTHER" id="PTHR48081:SF31">
    <property type="entry name" value="STERYL ACETYL HYDROLASE MUG81-RELATED"/>
    <property type="match status" value="1"/>
</dbReference>
<sequence>MVEVPDVPAPRRSLLHCLAFLVYLWTVTPVRRLLGYEPIVPESSIRTEIGVRFIRYSIENSLEGARAFEAATSKLVSMSVPDKLTPVEDDGIRGVWIGDEYESGHDGSNEPVIVYFHGGGYSTCSALTYVTGLSGIRKALKKIHNINMRIFSLEYSLAPESKYPTQLNEAIAAIEYVAKEYPNRPIILMGDSAGGNLVLAVLQTLKKSPSDKLPWLKLYLIHAVDKAKELKNRVSAAILISPWVDIVIPPTSHEANHAYDFTSIHTLKRMTQWFLPDGADVKDPLLSPVFADLSGFCPMFIHYGGRESFASDIERFIEAAKKARPALSLDVFVEPKAPHITPMMPPFFPDMAERGHVAIAHFVAKLISS</sequence>
<evidence type="ECO:0000313" key="4">
    <source>
        <dbReference type="Proteomes" id="UP000039324"/>
    </source>
</evidence>
<accession>A0A0G4J1B4</accession>
<dbReference type="STRING" id="37360.A0A0G4J1B4"/>
<dbReference type="OrthoDB" id="408631at2759"/>
<name>A0A0G4J1B4_PLABS</name>